<dbReference type="Pfam" id="PF01068">
    <property type="entry name" value="DNA_ligase_A_M"/>
    <property type="match status" value="1"/>
</dbReference>
<evidence type="ECO:0000256" key="13">
    <source>
        <dbReference type="ARBA" id="ARBA00034003"/>
    </source>
</evidence>
<dbReference type="Gene3D" id="1.10.3260.10">
    <property type="entry name" value="DNA ligase, ATP-dependent, N-terminal domain"/>
    <property type="match status" value="1"/>
</dbReference>
<dbReference type="NCBIfam" id="TIGR04120">
    <property type="entry name" value="DNA_lig_bact"/>
    <property type="match status" value="1"/>
</dbReference>
<evidence type="ECO:0000256" key="4">
    <source>
        <dbReference type="ARBA" id="ARBA00022705"/>
    </source>
</evidence>
<dbReference type="InterPro" id="IPR036599">
    <property type="entry name" value="DNA_ligase_N_sf"/>
</dbReference>
<sequence length="626" mass="68821">MNTFAALLDRLVYESRRNAKIRLIADYLRATPDPERGFALAALTGELSFREAKPNLIRALIQERCDPVLFEMSYSYVGDLAETTALLWPAPISSRPEPPRVSPLPRGEGPGVWGVQDEASSSMQAGRAGASGEPFTRRPSPPTPPHEGEGSASSVSQAAASLVERNEGIGHNRPPPSLSEVVEALATTSKSDLPARLAAWLDALDETGRWALLKLITGSLRIGVSARLAKTALASLGEMEPDAVEEVWHGLQPPYVELFAWVEGRGERPVSRDPAPFRPPMLAHPLELEDFGKLDAGDFTAEWKWDGIRVQAVSFAGTTRLYSRTGEDVSAAFPDLVVALDGMEAAIDGELLVLVEGRVQSFNVLQQRLNRKSVSNALMTKYPAHLRAYDLLGEGEEDLRSLPFAERRTRLEAFVARGARERLDLSPLVPFADWDALTAARTDPASHGAGDDADAVEGVMVKRADSSYVPGRPKGLWFKWKREPYTVDAVMMYAQRGHGKRSSFYSDYTFGVWRPGAEGGEELVPVGKAYFGFTDEELAQLDRFVRNNTTNRFGPVREVVHTAEKGLVLEIAFEGLQRSTRHKSGVAMRFPRVARIRWDKPTAEADRLETLTAILAKGETEQHPTG</sequence>
<keyword evidence="2 17" id="KW-0436">Ligase</keyword>
<organism evidence="17 18">
    <name type="scientific">Salinarimonas ramus</name>
    <dbReference type="NCBI Taxonomy" id="690164"/>
    <lineage>
        <taxon>Bacteria</taxon>
        <taxon>Pseudomonadati</taxon>
        <taxon>Pseudomonadota</taxon>
        <taxon>Alphaproteobacteria</taxon>
        <taxon>Hyphomicrobiales</taxon>
        <taxon>Salinarimonadaceae</taxon>
        <taxon>Salinarimonas</taxon>
    </lineage>
</organism>
<dbReference type="Proteomes" id="UP000600449">
    <property type="component" value="Unassembled WGS sequence"/>
</dbReference>
<dbReference type="PROSITE" id="PS00697">
    <property type="entry name" value="DNA_LIGASE_A1"/>
    <property type="match status" value="1"/>
</dbReference>
<accession>A0A917Q6B2</accession>
<evidence type="ECO:0000256" key="6">
    <source>
        <dbReference type="ARBA" id="ARBA00022741"/>
    </source>
</evidence>
<feature type="domain" description="DNA ligase ATP-dependent C-terminal" evidence="16">
    <location>
        <begin position="502"/>
        <end position="600"/>
    </location>
</feature>
<dbReference type="AlphaFoldDB" id="A0A917Q6B2"/>
<keyword evidence="4" id="KW-0235">DNA replication</keyword>
<name>A0A917Q6B2_9HYPH</name>
<comment type="catalytic activity">
    <reaction evidence="13">
        <text>ATP + (deoxyribonucleotide)n-3'-hydroxyl + 5'-phospho-(deoxyribonucleotide)m = (deoxyribonucleotide)n+m + AMP + diphosphate.</text>
        <dbReference type="EC" id="6.5.1.1"/>
    </reaction>
</comment>
<dbReference type="InterPro" id="IPR012340">
    <property type="entry name" value="NA-bd_OB-fold"/>
</dbReference>
<evidence type="ECO:0000259" key="15">
    <source>
        <dbReference type="Pfam" id="PF01068"/>
    </source>
</evidence>
<dbReference type="GO" id="GO:0006310">
    <property type="term" value="P:DNA recombination"/>
    <property type="evidence" value="ECO:0007669"/>
    <property type="project" value="UniProtKB-KW"/>
</dbReference>
<dbReference type="GO" id="GO:0003677">
    <property type="term" value="F:DNA binding"/>
    <property type="evidence" value="ECO:0007669"/>
    <property type="project" value="InterPro"/>
</dbReference>
<dbReference type="FunFam" id="2.40.50.140:FF:000228">
    <property type="entry name" value="ATP-dependent DNA ligase"/>
    <property type="match status" value="1"/>
</dbReference>
<dbReference type="PANTHER" id="PTHR45674">
    <property type="entry name" value="DNA LIGASE 1/3 FAMILY MEMBER"/>
    <property type="match status" value="1"/>
</dbReference>
<evidence type="ECO:0000256" key="7">
    <source>
        <dbReference type="ARBA" id="ARBA00022763"/>
    </source>
</evidence>
<dbReference type="SUPFAM" id="SSF50249">
    <property type="entry name" value="Nucleic acid-binding proteins"/>
    <property type="match status" value="1"/>
</dbReference>
<protein>
    <recommendedName>
        <fullName evidence="1">DNA ligase (ATP)</fullName>
        <ecNumber evidence="1">6.5.1.1</ecNumber>
    </recommendedName>
</protein>
<evidence type="ECO:0000313" key="17">
    <source>
        <dbReference type="EMBL" id="GGK29437.1"/>
    </source>
</evidence>
<dbReference type="InterPro" id="IPR012310">
    <property type="entry name" value="DNA_ligase_ATP-dep_cent"/>
</dbReference>
<keyword evidence="5" id="KW-0479">Metal-binding</keyword>
<dbReference type="Pfam" id="PF04679">
    <property type="entry name" value="DNA_ligase_A_C"/>
    <property type="match status" value="1"/>
</dbReference>
<feature type="region of interest" description="Disordered" evidence="14">
    <location>
        <begin position="90"/>
        <end position="159"/>
    </location>
</feature>
<evidence type="ECO:0000256" key="1">
    <source>
        <dbReference type="ARBA" id="ARBA00012727"/>
    </source>
</evidence>
<dbReference type="EMBL" id="BMMF01000004">
    <property type="protein sequence ID" value="GGK29437.1"/>
    <property type="molecule type" value="Genomic_DNA"/>
</dbReference>
<dbReference type="EC" id="6.5.1.1" evidence="1"/>
<proteinExistence type="predicted"/>
<dbReference type="Gene3D" id="2.40.50.140">
    <property type="entry name" value="Nucleic acid-binding proteins"/>
    <property type="match status" value="1"/>
</dbReference>
<gene>
    <name evidence="17" type="ORF">GCM10011322_14790</name>
</gene>
<evidence type="ECO:0000256" key="14">
    <source>
        <dbReference type="SAM" id="MobiDB-lite"/>
    </source>
</evidence>
<dbReference type="InterPro" id="IPR016059">
    <property type="entry name" value="DNA_ligase_ATP-dep_CS"/>
</dbReference>
<dbReference type="CDD" id="cd07972">
    <property type="entry name" value="OBF_DNA_ligase_Arch_LigB"/>
    <property type="match status" value="1"/>
</dbReference>
<dbReference type="Gene3D" id="3.30.470.30">
    <property type="entry name" value="DNA ligase/mRNA capping enzyme"/>
    <property type="match status" value="1"/>
</dbReference>
<dbReference type="InterPro" id="IPR026333">
    <property type="entry name" value="ATP_dep_DNA_lig_pp_1105_fam"/>
</dbReference>
<dbReference type="CDD" id="cd07897">
    <property type="entry name" value="Adenylation_DNA_ligase_Bac1"/>
    <property type="match status" value="1"/>
</dbReference>
<feature type="domain" description="ATP-dependent DNA ligase family profile" evidence="15">
    <location>
        <begin position="280"/>
        <end position="481"/>
    </location>
</feature>
<dbReference type="NCBIfam" id="NF006701">
    <property type="entry name" value="PRK09247.1"/>
    <property type="match status" value="1"/>
</dbReference>
<dbReference type="GO" id="GO:0003910">
    <property type="term" value="F:DNA ligase (ATP) activity"/>
    <property type="evidence" value="ECO:0007669"/>
    <property type="project" value="UniProtKB-EC"/>
</dbReference>
<keyword evidence="8" id="KW-0067">ATP-binding</keyword>
<keyword evidence="6" id="KW-0547">Nucleotide-binding</keyword>
<keyword evidence="12" id="KW-0131">Cell cycle</keyword>
<evidence type="ECO:0000256" key="10">
    <source>
        <dbReference type="ARBA" id="ARBA00023172"/>
    </source>
</evidence>
<keyword evidence="18" id="KW-1185">Reference proteome</keyword>
<dbReference type="GO" id="GO:0046872">
    <property type="term" value="F:metal ion binding"/>
    <property type="evidence" value="ECO:0007669"/>
    <property type="project" value="UniProtKB-KW"/>
</dbReference>
<dbReference type="PANTHER" id="PTHR45674:SF13">
    <property type="entry name" value="DNA LIGASE-RELATED"/>
    <property type="match status" value="1"/>
</dbReference>
<dbReference type="GO" id="GO:0051301">
    <property type="term" value="P:cell division"/>
    <property type="evidence" value="ECO:0007669"/>
    <property type="project" value="UniProtKB-KW"/>
</dbReference>
<keyword evidence="11" id="KW-0234">DNA repair</keyword>
<dbReference type="RefSeq" id="WP_188911237.1">
    <property type="nucleotide sequence ID" value="NZ_BMMF01000004.1"/>
</dbReference>
<dbReference type="InterPro" id="IPR050191">
    <property type="entry name" value="ATP-dep_DNA_ligase"/>
</dbReference>
<evidence type="ECO:0000259" key="16">
    <source>
        <dbReference type="Pfam" id="PF04679"/>
    </source>
</evidence>
<evidence type="ECO:0000256" key="11">
    <source>
        <dbReference type="ARBA" id="ARBA00023204"/>
    </source>
</evidence>
<reference evidence="17 18" key="1">
    <citation type="journal article" date="2014" name="Int. J. Syst. Evol. Microbiol.">
        <title>Complete genome sequence of Corynebacterium casei LMG S-19264T (=DSM 44701T), isolated from a smear-ripened cheese.</title>
        <authorList>
            <consortium name="US DOE Joint Genome Institute (JGI-PGF)"/>
            <person name="Walter F."/>
            <person name="Albersmeier A."/>
            <person name="Kalinowski J."/>
            <person name="Ruckert C."/>
        </authorList>
    </citation>
    <scope>NUCLEOTIDE SEQUENCE [LARGE SCALE GENOMIC DNA]</scope>
    <source>
        <strain evidence="17 18">CGMCC 1.9161</strain>
    </source>
</reference>
<evidence type="ECO:0000313" key="18">
    <source>
        <dbReference type="Proteomes" id="UP000600449"/>
    </source>
</evidence>
<dbReference type="GO" id="GO:0005524">
    <property type="term" value="F:ATP binding"/>
    <property type="evidence" value="ECO:0007669"/>
    <property type="project" value="UniProtKB-KW"/>
</dbReference>
<keyword evidence="10" id="KW-0233">DNA recombination</keyword>
<keyword evidence="7" id="KW-0227">DNA damage</keyword>
<dbReference type="InterPro" id="IPR012309">
    <property type="entry name" value="DNA_ligase_ATP-dep_C"/>
</dbReference>
<dbReference type="GO" id="GO:0006260">
    <property type="term" value="P:DNA replication"/>
    <property type="evidence" value="ECO:0007669"/>
    <property type="project" value="UniProtKB-KW"/>
</dbReference>
<evidence type="ECO:0000256" key="9">
    <source>
        <dbReference type="ARBA" id="ARBA00022842"/>
    </source>
</evidence>
<keyword evidence="3" id="KW-0132">Cell division</keyword>
<dbReference type="SUPFAM" id="SSF56091">
    <property type="entry name" value="DNA ligase/mRNA capping enzyme, catalytic domain"/>
    <property type="match status" value="1"/>
</dbReference>
<evidence type="ECO:0000256" key="5">
    <source>
        <dbReference type="ARBA" id="ARBA00022723"/>
    </source>
</evidence>
<keyword evidence="9" id="KW-0460">Magnesium</keyword>
<dbReference type="GO" id="GO:0006281">
    <property type="term" value="P:DNA repair"/>
    <property type="evidence" value="ECO:0007669"/>
    <property type="project" value="UniProtKB-KW"/>
</dbReference>
<evidence type="ECO:0000256" key="12">
    <source>
        <dbReference type="ARBA" id="ARBA00023306"/>
    </source>
</evidence>
<evidence type="ECO:0000256" key="8">
    <source>
        <dbReference type="ARBA" id="ARBA00022840"/>
    </source>
</evidence>
<evidence type="ECO:0000256" key="2">
    <source>
        <dbReference type="ARBA" id="ARBA00022598"/>
    </source>
</evidence>
<evidence type="ECO:0000256" key="3">
    <source>
        <dbReference type="ARBA" id="ARBA00022618"/>
    </source>
</evidence>
<comment type="caution">
    <text evidence="17">The sequence shown here is derived from an EMBL/GenBank/DDBJ whole genome shotgun (WGS) entry which is preliminary data.</text>
</comment>